<feature type="compositionally biased region" description="Low complexity" evidence="1">
    <location>
        <begin position="75"/>
        <end position="88"/>
    </location>
</feature>
<evidence type="ECO:0000313" key="3">
    <source>
        <dbReference type="Proteomes" id="UP000650467"/>
    </source>
</evidence>
<comment type="caution">
    <text evidence="2">The sequence shown here is derived from an EMBL/GenBank/DDBJ whole genome shotgun (WGS) entry which is preliminary data.</text>
</comment>
<evidence type="ECO:0000313" key="2">
    <source>
        <dbReference type="EMBL" id="KAG2428703.1"/>
    </source>
</evidence>
<dbReference type="Proteomes" id="UP000650467">
    <property type="component" value="Unassembled WGS sequence"/>
</dbReference>
<feature type="region of interest" description="Disordered" evidence="1">
    <location>
        <begin position="259"/>
        <end position="283"/>
    </location>
</feature>
<feature type="region of interest" description="Disordered" evidence="1">
    <location>
        <begin position="443"/>
        <end position="554"/>
    </location>
</feature>
<name>A0A835SS68_CHLIN</name>
<feature type="compositionally biased region" description="Gly residues" evidence="1">
    <location>
        <begin position="154"/>
        <end position="163"/>
    </location>
</feature>
<feature type="region of interest" description="Disordered" evidence="1">
    <location>
        <begin position="354"/>
        <end position="429"/>
    </location>
</feature>
<feature type="compositionally biased region" description="Low complexity" evidence="1">
    <location>
        <begin position="48"/>
        <end position="64"/>
    </location>
</feature>
<dbReference type="AlphaFoldDB" id="A0A835SS68"/>
<sequence>MLPSNGVDVSGPSSPRVGSTTQPQPPPPAALTTPNTTGRRKSACFPLSASDAGAGAGDDTAAAGEPGHGGPDASPPHLLSVPLTLLSLHNGGHSRHMTRERSSRDTSPGPGLLAREGSIGFGESAPGLDWSTGSPATSGGGAAPAGGASPPVGSGVGGGGMLGGRRRTDMEGASPTPRLGGGLGGLGSPSMPAAGSPLRDSTSIWCTPAVGSAADIPAALSAPSCAAAAAIDASGLVPQSVVLAAAAAAAAAAVGGGGAGGSPVAGGGGGASPGGSGGTGAGGGLHVTLPAHLCSLRPPTPLTQGEDHLVAAAAAHTYASPTRRRSRFASAADPGLLAAAQAAVAAEEAGLLESPPGSYSGTGGMWPDHSGGGRHGRRAAAAAAGSTSGAGPTTVSLSFTAGGSSSGGAGAGGAAGGSSTTASGGAGGELPFARPLLGVALEPAPWSSPGRSTSRRAGPPALGTVPEESLIAHSRGDAFPSRPSALGPAGSSPASPALLAIGGSAGGRQRLSTPQVPDLDLGGLNGPRSLSMTAGHGAAGLAASGRRAPGTATDDSLSSFMHSFGPNSPAAAAAARVASGVCGPAGGR</sequence>
<dbReference type="OrthoDB" id="548913at2759"/>
<accession>A0A835SS68</accession>
<reference evidence="2" key="1">
    <citation type="journal article" date="2020" name="bioRxiv">
        <title>Comparative genomics of Chlamydomonas.</title>
        <authorList>
            <person name="Craig R.J."/>
            <person name="Hasan A.R."/>
            <person name="Ness R.W."/>
            <person name="Keightley P.D."/>
        </authorList>
    </citation>
    <scope>NUCLEOTIDE SEQUENCE</scope>
    <source>
        <strain evidence="2">SAG 7.73</strain>
    </source>
</reference>
<feature type="compositionally biased region" description="Low complexity" evidence="1">
    <location>
        <begin position="534"/>
        <end position="550"/>
    </location>
</feature>
<feature type="region of interest" description="Disordered" evidence="1">
    <location>
        <begin position="1"/>
        <end position="199"/>
    </location>
</feature>
<organism evidence="2 3">
    <name type="scientific">Chlamydomonas incerta</name>
    <dbReference type="NCBI Taxonomy" id="51695"/>
    <lineage>
        <taxon>Eukaryota</taxon>
        <taxon>Viridiplantae</taxon>
        <taxon>Chlorophyta</taxon>
        <taxon>core chlorophytes</taxon>
        <taxon>Chlorophyceae</taxon>
        <taxon>CS clade</taxon>
        <taxon>Chlamydomonadales</taxon>
        <taxon>Chlamydomonadaceae</taxon>
        <taxon>Chlamydomonas</taxon>
    </lineage>
</organism>
<protein>
    <submittedName>
        <fullName evidence="2">Uncharacterized protein</fullName>
    </submittedName>
</protein>
<feature type="compositionally biased region" description="Low complexity" evidence="1">
    <location>
        <begin position="379"/>
        <end position="391"/>
    </location>
</feature>
<feature type="compositionally biased region" description="Low complexity" evidence="1">
    <location>
        <begin position="480"/>
        <end position="500"/>
    </location>
</feature>
<feature type="compositionally biased region" description="Gly residues" evidence="1">
    <location>
        <begin position="404"/>
        <end position="416"/>
    </location>
</feature>
<evidence type="ECO:0000256" key="1">
    <source>
        <dbReference type="SAM" id="MobiDB-lite"/>
    </source>
</evidence>
<gene>
    <name evidence="2" type="ORF">HXX76_011408</name>
</gene>
<dbReference type="EMBL" id="JAEHOC010000033">
    <property type="protein sequence ID" value="KAG2428703.1"/>
    <property type="molecule type" value="Genomic_DNA"/>
</dbReference>
<keyword evidence="3" id="KW-1185">Reference proteome</keyword>
<proteinExistence type="predicted"/>